<reference evidence="2 3" key="1">
    <citation type="submission" date="2024-04" db="EMBL/GenBank/DDBJ databases">
        <title>Tritrichomonas musculus Genome.</title>
        <authorList>
            <person name="Alves-Ferreira E."/>
            <person name="Grigg M."/>
            <person name="Lorenzi H."/>
            <person name="Galac M."/>
        </authorList>
    </citation>
    <scope>NUCLEOTIDE SEQUENCE [LARGE SCALE GENOMIC DNA]</scope>
    <source>
        <strain evidence="2 3">EAF2021</strain>
    </source>
</reference>
<dbReference type="Proteomes" id="UP001470230">
    <property type="component" value="Unassembled WGS sequence"/>
</dbReference>
<evidence type="ECO:0000256" key="1">
    <source>
        <dbReference type="SAM" id="MobiDB-lite"/>
    </source>
</evidence>
<protein>
    <submittedName>
        <fullName evidence="2">Uncharacterized protein</fullName>
    </submittedName>
</protein>
<name>A0ABR2HGS2_9EUKA</name>
<proteinExistence type="predicted"/>
<feature type="region of interest" description="Disordered" evidence="1">
    <location>
        <begin position="48"/>
        <end position="70"/>
    </location>
</feature>
<evidence type="ECO:0000313" key="3">
    <source>
        <dbReference type="Proteomes" id="UP001470230"/>
    </source>
</evidence>
<sequence length="200" mass="24128">MSDLNRTNNEENDFFSEFFENDNILPDNVATDDHIVFTIEKTNDKLQISEKNSLSPPQKKEEDPKPKETEKIGAQNILLNNFSNTYVQYIKNKMMASYYEQIYIKEFEKYLNVKINFDKNLKVPKNILIYLYEKFRDSEMYSDWPPIKSTCQRKRKSLLAKIFLKKDAIVYELEKRPHIFLKPVLEYIDEKERIKRNRYQ</sequence>
<accession>A0ABR2HGS2</accession>
<dbReference type="EMBL" id="JAPFFF010000030">
    <property type="protein sequence ID" value="KAK8845924.1"/>
    <property type="molecule type" value="Genomic_DNA"/>
</dbReference>
<gene>
    <name evidence="2" type="ORF">M9Y10_020858</name>
</gene>
<organism evidence="2 3">
    <name type="scientific">Tritrichomonas musculus</name>
    <dbReference type="NCBI Taxonomy" id="1915356"/>
    <lineage>
        <taxon>Eukaryota</taxon>
        <taxon>Metamonada</taxon>
        <taxon>Parabasalia</taxon>
        <taxon>Tritrichomonadida</taxon>
        <taxon>Tritrichomonadidae</taxon>
        <taxon>Tritrichomonas</taxon>
    </lineage>
</organism>
<keyword evidence="3" id="KW-1185">Reference proteome</keyword>
<comment type="caution">
    <text evidence="2">The sequence shown here is derived from an EMBL/GenBank/DDBJ whole genome shotgun (WGS) entry which is preliminary data.</text>
</comment>
<feature type="compositionally biased region" description="Basic and acidic residues" evidence="1">
    <location>
        <begin position="58"/>
        <end position="70"/>
    </location>
</feature>
<evidence type="ECO:0000313" key="2">
    <source>
        <dbReference type="EMBL" id="KAK8845924.1"/>
    </source>
</evidence>